<evidence type="ECO:0000313" key="2">
    <source>
        <dbReference type="Proteomes" id="UP000198131"/>
    </source>
</evidence>
<reference evidence="2" key="1">
    <citation type="submission" date="2017-06" db="EMBL/GenBank/DDBJ databases">
        <authorList>
            <person name="Varghese N."/>
            <person name="Submissions S."/>
        </authorList>
    </citation>
    <scope>NUCLEOTIDE SEQUENCE [LARGE SCALE GENOMIC DNA]</scope>
    <source>
        <strain evidence="2">DSM 11116</strain>
    </source>
</reference>
<accession>A0A212UCM2</accession>
<dbReference type="AlphaFoldDB" id="A0A212UCM2"/>
<protein>
    <submittedName>
        <fullName evidence="1">Uncharacterized protein</fullName>
    </submittedName>
</protein>
<evidence type="ECO:0000313" key="1">
    <source>
        <dbReference type="EMBL" id="SNC75831.1"/>
    </source>
</evidence>
<organism evidence="1 2">
    <name type="scientific">Hymenobacter gelipurpurascens</name>
    <dbReference type="NCBI Taxonomy" id="89968"/>
    <lineage>
        <taxon>Bacteria</taxon>
        <taxon>Pseudomonadati</taxon>
        <taxon>Bacteroidota</taxon>
        <taxon>Cytophagia</taxon>
        <taxon>Cytophagales</taxon>
        <taxon>Hymenobacteraceae</taxon>
        <taxon>Hymenobacter</taxon>
    </lineage>
</organism>
<gene>
    <name evidence="1" type="ORF">SAMN06265337_3076</name>
</gene>
<dbReference type="Proteomes" id="UP000198131">
    <property type="component" value="Unassembled WGS sequence"/>
</dbReference>
<proteinExistence type="predicted"/>
<sequence>MIEVSQFALLNPCEAEASHYSCSKARGLNQQTHWFSPGYGRAA</sequence>
<dbReference type="EMBL" id="FYEW01000002">
    <property type="protein sequence ID" value="SNC75831.1"/>
    <property type="molecule type" value="Genomic_DNA"/>
</dbReference>
<name>A0A212UCM2_9BACT</name>
<keyword evidence="2" id="KW-1185">Reference proteome</keyword>